<proteinExistence type="predicted"/>
<feature type="coiled-coil region" evidence="1">
    <location>
        <begin position="122"/>
        <end position="149"/>
    </location>
</feature>
<dbReference type="EMBL" id="CZAI01000003">
    <property type="protein sequence ID" value="CUP13567.1"/>
    <property type="molecule type" value="Genomic_DNA"/>
</dbReference>
<evidence type="ECO:0000313" key="2">
    <source>
        <dbReference type="EMBL" id="CUP13567.1"/>
    </source>
</evidence>
<keyword evidence="1" id="KW-0175">Coiled coil</keyword>
<dbReference type="Proteomes" id="UP000095657">
    <property type="component" value="Unassembled WGS sequence"/>
</dbReference>
<dbReference type="RefSeq" id="WP_070100381.1">
    <property type="nucleotide sequence ID" value="NZ_CZAI01000003.1"/>
</dbReference>
<dbReference type="STRING" id="47678.ERS852494_01582"/>
<evidence type="ECO:0000256" key="1">
    <source>
        <dbReference type="SAM" id="Coils"/>
    </source>
</evidence>
<accession>A0A174KU38</accession>
<sequence length="160" mass="17839">MAKSENIFSEKEIPAINMRVKQLIEYYTGGSVKQFSEKIKLASSQKLNRIFNIDKRNGEFPEVSSDILIAIANMYSEIDINWVLTGRGKMFLENTNLPPANTSADNTTIQLVNTITSQAETIGSLKKEVEVLQDRIQKLQADVSNSKDEDALNVKNATAV</sequence>
<gene>
    <name evidence="2" type="ORF">ERS852494_01582</name>
</gene>
<protein>
    <submittedName>
        <fullName evidence="2">Uncharacterized protein</fullName>
    </submittedName>
</protein>
<name>A0A174KU38_9BACE</name>
<evidence type="ECO:0000313" key="3">
    <source>
        <dbReference type="Proteomes" id="UP000095657"/>
    </source>
</evidence>
<dbReference type="AlphaFoldDB" id="A0A174KU38"/>
<organism evidence="2 3">
    <name type="scientific">Bacteroides caccae</name>
    <dbReference type="NCBI Taxonomy" id="47678"/>
    <lineage>
        <taxon>Bacteria</taxon>
        <taxon>Pseudomonadati</taxon>
        <taxon>Bacteroidota</taxon>
        <taxon>Bacteroidia</taxon>
        <taxon>Bacteroidales</taxon>
        <taxon>Bacteroidaceae</taxon>
        <taxon>Bacteroides</taxon>
    </lineage>
</organism>
<reference evidence="2 3" key="1">
    <citation type="submission" date="2015-09" db="EMBL/GenBank/DDBJ databases">
        <authorList>
            <consortium name="Pathogen Informatics"/>
        </authorList>
    </citation>
    <scope>NUCLEOTIDE SEQUENCE [LARGE SCALE GENOMIC DNA]</scope>
    <source>
        <strain evidence="2 3">2789STDY5834880</strain>
    </source>
</reference>